<evidence type="ECO:0000256" key="12">
    <source>
        <dbReference type="ARBA" id="ARBA00023239"/>
    </source>
</evidence>
<evidence type="ECO:0000256" key="7">
    <source>
        <dbReference type="ARBA" id="ARBA00022605"/>
    </source>
</evidence>
<dbReference type="UniPathway" id="UPA00035">
    <property type="reaction ID" value="UER00040"/>
</dbReference>
<comment type="function">
    <text evidence="13 15">Part of a heterotetrameric complex that catalyzes the two-step biosynthesis of anthranilate, an intermediate in the biosynthesis of L-tryptophan. In the first step, the glutamine-binding beta subunit (TrpG) of anthranilate synthase (AS) provides the glutamine amidotransferase activity which generates ammonia as a substrate that, along with chorismate, is used in the second step, catalyzed by the large alpha subunit of AS (TrpE) to produce anthranilate. In the absence of TrpG, TrpE can synthesize anthranilate directly from chorismate and high concentrations of ammonia.</text>
</comment>
<evidence type="ECO:0000256" key="10">
    <source>
        <dbReference type="ARBA" id="ARBA00022842"/>
    </source>
</evidence>
<dbReference type="AlphaFoldDB" id="A0A378MAX3"/>
<name>A0A378MAX3_LISGR</name>
<evidence type="ECO:0000256" key="4">
    <source>
        <dbReference type="ARBA" id="ARBA00011575"/>
    </source>
</evidence>
<evidence type="ECO:0000256" key="11">
    <source>
        <dbReference type="ARBA" id="ARBA00023141"/>
    </source>
</evidence>
<dbReference type="PANTHER" id="PTHR11236">
    <property type="entry name" value="AMINOBENZOATE/ANTHRANILATE SYNTHASE"/>
    <property type="match status" value="1"/>
</dbReference>
<comment type="similarity">
    <text evidence="3 15">Belongs to the anthranilate synthase component I family.</text>
</comment>
<dbReference type="SUPFAM" id="SSF56322">
    <property type="entry name" value="ADC synthase"/>
    <property type="match status" value="1"/>
</dbReference>
<dbReference type="GO" id="GO:0046872">
    <property type="term" value="F:metal ion binding"/>
    <property type="evidence" value="ECO:0007669"/>
    <property type="project" value="UniProtKB-KW"/>
</dbReference>
<evidence type="ECO:0000256" key="3">
    <source>
        <dbReference type="ARBA" id="ARBA00009562"/>
    </source>
</evidence>
<feature type="domain" description="Chorismate-utilising enzyme C-terminal" evidence="16">
    <location>
        <begin position="191"/>
        <end position="444"/>
    </location>
</feature>
<evidence type="ECO:0000256" key="2">
    <source>
        <dbReference type="ARBA" id="ARBA00004873"/>
    </source>
</evidence>
<evidence type="ECO:0000256" key="1">
    <source>
        <dbReference type="ARBA" id="ARBA00001946"/>
    </source>
</evidence>
<keyword evidence="12 15" id="KW-0456">Lyase</keyword>
<evidence type="ECO:0000256" key="15">
    <source>
        <dbReference type="RuleBase" id="RU364045"/>
    </source>
</evidence>
<dbReference type="EC" id="4.1.3.27" evidence="5 15"/>
<dbReference type="PANTHER" id="PTHR11236:SF48">
    <property type="entry name" value="ISOCHORISMATE SYNTHASE MENF"/>
    <property type="match status" value="1"/>
</dbReference>
<dbReference type="InterPro" id="IPR019999">
    <property type="entry name" value="Anth_synth_I-like"/>
</dbReference>
<dbReference type="Gene3D" id="3.60.120.10">
    <property type="entry name" value="Anthranilate synthase"/>
    <property type="match status" value="1"/>
</dbReference>
<comment type="catalytic activity">
    <reaction evidence="14 15">
        <text>chorismate + L-glutamine = anthranilate + pyruvate + L-glutamate + H(+)</text>
        <dbReference type="Rhea" id="RHEA:21732"/>
        <dbReference type="ChEBI" id="CHEBI:15361"/>
        <dbReference type="ChEBI" id="CHEBI:15378"/>
        <dbReference type="ChEBI" id="CHEBI:16567"/>
        <dbReference type="ChEBI" id="CHEBI:29748"/>
        <dbReference type="ChEBI" id="CHEBI:29985"/>
        <dbReference type="ChEBI" id="CHEBI:58359"/>
        <dbReference type="EC" id="4.1.3.27"/>
    </reaction>
</comment>
<evidence type="ECO:0000259" key="16">
    <source>
        <dbReference type="Pfam" id="PF00425"/>
    </source>
</evidence>
<keyword evidence="10 15" id="KW-0460">Magnesium</keyword>
<dbReference type="Pfam" id="PF00425">
    <property type="entry name" value="Chorismate_bind"/>
    <property type="match status" value="1"/>
</dbReference>
<dbReference type="GO" id="GO:0004049">
    <property type="term" value="F:anthranilate synthase activity"/>
    <property type="evidence" value="ECO:0007669"/>
    <property type="project" value="UniProtKB-EC"/>
</dbReference>
<evidence type="ECO:0000256" key="6">
    <source>
        <dbReference type="ARBA" id="ARBA00020653"/>
    </source>
</evidence>
<feature type="domain" description="Anthranilate synthase component I N-terminal" evidence="17">
    <location>
        <begin position="10"/>
        <end position="142"/>
    </location>
</feature>
<keyword evidence="7 15" id="KW-0028">Amino-acid biosynthesis</keyword>
<dbReference type="PRINTS" id="PR00095">
    <property type="entry name" value="ANTSNTHASEI"/>
</dbReference>
<keyword evidence="9 15" id="KW-0822">Tryptophan biosynthesis</keyword>
<keyword evidence="8 15" id="KW-0479">Metal-binding</keyword>
<comment type="pathway">
    <text evidence="2 15">Amino-acid biosynthesis; L-tryptophan biosynthesis; L-tryptophan from chorismate: step 1/5.</text>
</comment>
<evidence type="ECO:0000256" key="8">
    <source>
        <dbReference type="ARBA" id="ARBA00022723"/>
    </source>
</evidence>
<dbReference type="InterPro" id="IPR015890">
    <property type="entry name" value="Chorismate_C"/>
</dbReference>
<protein>
    <recommendedName>
        <fullName evidence="6 15">Anthranilate synthase component 1</fullName>
        <ecNumber evidence="5 15">4.1.3.27</ecNumber>
    </recommendedName>
</protein>
<sequence length="453" mass="51442">MRLYKKLPADTLTAIVVFKRIQGENKCLLEGAAKDADSGRYSLLANDPVHDIQVYQDRFFFDGKEQRTQDPLREIDRLTLKEEKESELPFEAGAIGYVGYDTVALYESIGTIPEDDLQIPDCHFFLYESFVIFDHQEEQLFIVEDNCYSGRSEEVLREAMAFREKQLTTPLADENTITAIKKMTYTSNVTKETYQQMVEHAKQHIEAGDFFQVVLSQRLEATFTGDAFDYYRKLRLLNPSPYLFYLDFGETKLIGSSPESLISKHGRKITTNPIAGTRKRGQTKAEDRELEESLLSDEKELAEHRMLVDLGRNDIGKVARIGTVKVPVYLTIERYRFLMHLVSVVEGELKEGLTALDALRSTLPAGTVSGAPKIRAMQRIYEWENRKRGPYAGAIGYLTKHGDADFALAIRTMVLHKQKAYVQAGAGIVYDSDPESEYLETLQKAKALLEVGE</sequence>
<evidence type="ECO:0000256" key="9">
    <source>
        <dbReference type="ARBA" id="ARBA00022822"/>
    </source>
</evidence>
<evidence type="ECO:0000313" key="18">
    <source>
        <dbReference type="EMBL" id="STY43498.1"/>
    </source>
</evidence>
<dbReference type="Proteomes" id="UP000254879">
    <property type="component" value="Unassembled WGS sequence"/>
</dbReference>
<organism evidence="18 19">
    <name type="scientific">Listeria grayi</name>
    <name type="common">Listeria murrayi</name>
    <dbReference type="NCBI Taxonomy" id="1641"/>
    <lineage>
        <taxon>Bacteria</taxon>
        <taxon>Bacillati</taxon>
        <taxon>Bacillota</taxon>
        <taxon>Bacilli</taxon>
        <taxon>Bacillales</taxon>
        <taxon>Listeriaceae</taxon>
        <taxon>Listeria</taxon>
    </lineage>
</organism>
<comment type="cofactor">
    <cofactor evidence="1 15">
        <name>Mg(2+)</name>
        <dbReference type="ChEBI" id="CHEBI:18420"/>
    </cofactor>
</comment>
<comment type="subunit">
    <text evidence="4 15">Heterotetramer consisting of two non-identical subunits: a beta subunit (TrpG) and a large alpha subunit (TrpE).</text>
</comment>
<proteinExistence type="inferred from homology"/>
<evidence type="ECO:0000313" key="19">
    <source>
        <dbReference type="Proteomes" id="UP000254879"/>
    </source>
</evidence>
<dbReference type="EMBL" id="UGPG01000001">
    <property type="protein sequence ID" value="STY43498.1"/>
    <property type="molecule type" value="Genomic_DNA"/>
</dbReference>
<dbReference type="NCBIfam" id="TIGR00564">
    <property type="entry name" value="trpE_most"/>
    <property type="match status" value="1"/>
</dbReference>
<reference evidence="18 19" key="1">
    <citation type="submission" date="2018-06" db="EMBL/GenBank/DDBJ databases">
        <authorList>
            <consortium name="Pathogen Informatics"/>
            <person name="Doyle S."/>
        </authorList>
    </citation>
    <scope>NUCLEOTIDE SEQUENCE [LARGE SCALE GENOMIC DNA]</scope>
    <source>
        <strain evidence="19">NCTC 10815</strain>
    </source>
</reference>
<dbReference type="InterPro" id="IPR006805">
    <property type="entry name" value="Anth_synth_I_N"/>
</dbReference>
<evidence type="ECO:0000259" key="17">
    <source>
        <dbReference type="Pfam" id="PF04715"/>
    </source>
</evidence>
<keyword evidence="11 15" id="KW-0057">Aromatic amino acid biosynthesis</keyword>
<gene>
    <name evidence="15 18" type="primary">trpE</name>
    <name evidence="18" type="ORF">NCTC10815_00794</name>
</gene>
<dbReference type="InterPro" id="IPR005256">
    <property type="entry name" value="Anth_synth_I_PabB"/>
</dbReference>
<accession>A0A378MAX3</accession>
<evidence type="ECO:0000256" key="14">
    <source>
        <dbReference type="ARBA" id="ARBA00047683"/>
    </source>
</evidence>
<dbReference type="GO" id="GO:0000162">
    <property type="term" value="P:L-tryptophan biosynthetic process"/>
    <property type="evidence" value="ECO:0007669"/>
    <property type="project" value="UniProtKB-UniPathway"/>
</dbReference>
<dbReference type="Pfam" id="PF04715">
    <property type="entry name" value="Anth_synt_I_N"/>
    <property type="match status" value="1"/>
</dbReference>
<evidence type="ECO:0000256" key="5">
    <source>
        <dbReference type="ARBA" id="ARBA00012266"/>
    </source>
</evidence>
<evidence type="ECO:0000256" key="13">
    <source>
        <dbReference type="ARBA" id="ARBA00025634"/>
    </source>
</evidence>
<dbReference type="InterPro" id="IPR005801">
    <property type="entry name" value="ADC_synthase"/>
</dbReference>
<dbReference type="RefSeq" id="WP_115345669.1">
    <property type="nucleotide sequence ID" value="NZ_UGPG01000001.1"/>
</dbReference>